<dbReference type="InterPro" id="IPR010321">
    <property type="entry name" value="DUF922"/>
</dbReference>
<reference evidence="1" key="1">
    <citation type="submission" date="2024-06" db="EMBL/GenBank/DDBJ databases">
        <authorList>
            <person name="Sun Y."/>
        </authorList>
    </citation>
    <scope>NUCLEOTIDE SEQUENCE</scope>
    <source>
        <strain evidence="1">IGA1.0</strain>
    </source>
</reference>
<sequence length="182" mass="20369">MFVMPPPPPPAIPAPVIREDVRYYAIEGRGEPELVAQMNAKGYRDQHGRYWGYTSPQLKWSFDTQPAEGHCNLVDPKVVLTITTTLPAWTPPAGTSAAMTAKWHAFDRAIRHHEGEHARIARDEARELVALMRRHRRDVTCGGLDASLQAQGRVIMRRAEAANAELDRRTRHGATEGVAMGW</sequence>
<dbReference type="EMBL" id="CP157948">
    <property type="protein sequence ID" value="XBS88686.1"/>
    <property type="molecule type" value="Genomic_DNA"/>
</dbReference>
<name>A0AAU7QGN3_9GAMM</name>
<dbReference type="RefSeq" id="WP_007809201.1">
    <property type="nucleotide sequence ID" value="NZ_CP157948.1"/>
</dbReference>
<accession>A0AAU7QGN3</accession>
<organism evidence="1">
    <name type="scientific">Rhodanobacter sp. IGA1.0</name>
    <dbReference type="NCBI Taxonomy" id="3158582"/>
    <lineage>
        <taxon>Bacteria</taxon>
        <taxon>Pseudomonadati</taxon>
        <taxon>Pseudomonadota</taxon>
        <taxon>Gammaproteobacteria</taxon>
        <taxon>Lysobacterales</taxon>
        <taxon>Rhodanobacteraceae</taxon>
        <taxon>Rhodanobacter</taxon>
    </lineage>
</organism>
<dbReference type="AlphaFoldDB" id="A0AAU7QGN3"/>
<proteinExistence type="predicted"/>
<gene>
    <name evidence="1" type="ORF">ABNK63_09695</name>
</gene>
<evidence type="ECO:0000313" key="1">
    <source>
        <dbReference type="EMBL" id="XBS88686.1"/>
    </source>
</evidence>
<protein>
    <submittedName>
        <fullName evidence="1">DUF922 domain-containing protein</fullName>
    </submittedName>
</protein>
<dbReference type="Pfam" id="PF06037">
    <property type="entry name" value="DUF922"/>
    <property type="match status" value="1"/>
</dbReference>